<accession>A0A1G6RXY8</accession>
<dbReference type="RefSeq" id="WP_143029533.1">
    <property type="nucleotide sequence ID" value="NZ_FMZW01000007.1"/>
</dbReference>
<name>A0A1G6RXY8_9BRAD</name>
<evidence type="ECO:0000313" key="2">
    <source>
        <dbReference type="EMBL" id="SDD09448.1"/>
    </source>
</evidence>
<dbReference type="Pfam" id="PF01966">
    <property type="entry name" value="HD"/>
    <property type="match status" value="1"/>
</dbReference>
<evidence type="ECO:0000259" key="1">
    <source>
        <dbReference type="Pfam" id="PF01966"/>
    </source>
</evidence>
<reference evidence="2 3" key="1">
    <citation type="submission" date="2016-10" db="EMBL/GenBank/DDBJ databases">
        <authorList>
            <person name="de Groot N.N."/>
        </authorList>
    </citation>
    <scope>NUCLEOTIDE SEQUENCE [LARGE SCALE GENOMIC DNA]</scope>
    <source>
        <strain evidence="2 3">R5</strain>
    </source>
</reference>
<dbReference type="SUPFAM" id="SSF109604">
    <property type="entry name" value="HD-domain/PDEase-like"/>
    <property type="match status" value="1"/>
</dbReference>
<dbReference type="InterPro" id="IPR006674">
    <property type="entry name" value="HD_domain"/>
</dbReference>
<sequence length="144" mass="16244">MFELLVRLEDVTFPPGINQLEHSLQVATRARAAGAKPDLVLGALMHDVGRLIAPATHGLASAELLAPFVSPETYWVVRVHDEIMMQFVEPTPGLKTTVGKLAGEPWFPLARIFAEHWDRYGFVPDARPLPLEFFRPFVHDFCRR</sequence>
<dbReference type="Proteomes" id="UP000199245">
    <property type="component" value="Unassembled WGS sequence"/>
</dbReference>
<gene>
    <name evidence="2" type="ORF">SAMN05216337_1007171</name>
</gene>
<dbReference type="Gene3D" id="1.10.3210.10">
    <property type="entry name" value="Hypothetical protein af1432"/>
    <property type="match status" value="1"/>
</dbReference>
<evidence type="ECO:0000313" key="3">
    <source>
        <dbReference type="Proteomes" id="UP000199245"/>
    </source>
</evidence>
<feature type="domain" description="HD" evidence="1">
    <location>
        <begin position="20"/>
        <end position="86"/>
    </location>
</feature>
<organism evidence="2 3">
    <name type="scientific">Bradyrhizobium brasilense</name>
    <dbReference type="NCBI Taxonomy" id="1419277"/>
    <lineage>
        <taxon>Bacteria</taxon>
        <taxon>Pseudomonadati</taxon>
        <taxon>Pseudomonadota</taxon>
        <taxon>Alphaproteobacteria</taxon>
        <taxon>Hyphomicrobiales</taxon>
        <taxon>Nitrobacteraceae</taxon>
        <taxon>Bradyrhizobium</taxon>
    </lineage>
</organism>
<proteinExistence type="predicted"/>
<protein>
    <submittedName>
        <fullName evidence="2">HD domain-containing protein</fullName>
    </submittedName>
</protein>
<dbReference type="AlphaFoldDB" id="A0A1G6RXY8"/>
<dbReference type="EMBL" id="FMZW01000007">
    <property type="protein sequence ID" value="SDD09448.1"/>
    <property type="molecule type" value="Genomic_DNA"/>
</dbReference>